<dbReference type="AlphaFoldDB" id="A0A1U8HWA9"/>
<evidence type="ECO:0000259" key="1">
    <source>
        <dbReference type="Pfam" id="PF24626"/>
    </source>
</evidence>
<evidence type="ECO:0000313" key="3">
    <source>
        <dbReference type="RefSeq" id="XP_016667629.1"/>
    </source>
</evidence>
<gene>
    <name evidence="3" type="primary">LOC107887922</name>
</gene>
<protein>
    <recommendedName>
        <fullName evidence="1">Tf2-1-like SH3-like domain-containing protein</fullName>
    </recommendedName>
</protein>
<keyword evidence="2" id="KW-1185">Reference proteome</keyword>
<proteinExistence type="predicted"/>
<sequence>MGLELVSETKDKVRPIWDHLKAASDRQNSYLDLRRRNIEFSLGDQVFLKIQKCVGSVAYQLELPPELDHIYDAFHVSMLRQYRSDPSHIVYVKEIEVRLDLTFKEESIQILYREVKVLRRKTIPLVKVLQ</sequence>
<dbReference type="Proteomes" id="UP000818029">
    <property type="component" value="Chromosome A03"/>
</dbReference>
<dbReference type="RefSeq" id="XP_016667629.1">
    <property type="nucleotide sequence ID" value="XM_016812140.1"/>
</dbReference>
<dbReference type="KEGG" id="ghi:107887922"/>
<organism evidence="2 3">
    <name type="scientific">Gossypium hirsutum</name>
    <name type="common">Upland cotton</name>
    <name type="synonym">Gossypium mexicanum</name>
    <dbReference type="NCBI Taxonomy" id="3635"/>
    <lineage>
        <taxon>Eukaryota</taxon>
        <taxon>Viridiplantae</taxon>
        <taxon>Streptophyta</taxon>
        <taxon>Embryophyta</taxon>
        <taxon>Tracheophyta</taxon>
        <taxon>Spermatophyta</taxon>
        <taxon>Magnoliopsida</taxon>
        <taxon>eudicotyledons</taxon>
        <taxon>Gunneridae</taxon>
        <taxon>Pentapetalae</taxon>
        <taxon>rosids</taxon>
        <taxon>malvids</taxon>
        <taxon>Malvales</taxon>
        <taxon>Malvaceae</taxon>
        <taxon>Malvoideae</taxon>
        <taxon>Gossypium</taxon>
    </lineage>
</organism>
<dbReference type="PaxDb" id="3635-A0A1U8HWA9"/>
<dbReference type="GeneID" id="107887922"/>
<reference evidence="3" key="2">
    <citation type="submission" date="2025-08" db="UniProtKB">
        <authorList>
            <consortium name="RefSeq"/>
        </authorList>
    </citation>
    <scope>IDENTIFICATION</scope>
</reference>
<accession>A0A1U8HWA9</accession>
<dbReference type="Pfam" id="PF24626">
    <property type="entry name" value="SH3_Tf2-1"/>
    <property type="match status" value="1"/>
</dbReference>
<dbReference type="PANTHER" id="PTHR46148">
    <property type="entry name" value="CHROMO DOMAIN-CONTAINING PROTEIN"/>
    <property type="match status" value="1"/>
</dbReference>
<feature type="domain" description="Tf2-1-like SH3-like" evidence="1">
    <location>
        <begin position="49"/>
        <end position="83"/>
    </location>
</feature>
<dbReference type="PANTHER" id="PTHR46148:SF44">
    <property type="entry name" value="GAG-POL POLYPROTEIN"/>
    <property type="match status" value="1"/>
</dbReference>
<dbReference type="OrthoDB" id="1738613at2759"/>
<reference evidence="2" key="1">
    <citation type="journal article" date="2020" name="Nat. Genet.">
        <title>Genomic diversifications of five Gossypium allopolyploid species and their impact on cotton improvement.</title>
        <authorList>
            <person name="Chen Z.J."/>
            <person name="Sreedasyam A."/>
            <person name="Ando A."/>
            <person name="Song Q."/>
            <person name="De Santiago L.M."/>
            <person name="Hulse-Kemp A.M."/>
            <person name="Ding M."/>
            <person name="Ye W."/>
            <person name="Kirkbride R.C."/>
            <person name="Jenkins J."/>
            <person name="Plott C."/>
            <person name="Lovell J."/>
            <person name="Lin Y.M."/>
            <person name="Vaughn R."/>
            <person name="Liu B."/>
            <person name="Simpson S."/>
            <person name="Scheffler B.E."/>
            <person name="Wen L."/>
            <person name="Saski C.A."/>
            <person name="Grover C.E."/>
            <person name="Hu G."/>
            <person name="Conover J.L."/>
            <person name="Carlson J.W."/>
            <person name="Shu S."/>
            <person name="Boston L.B."/>
            <person name="Williams M."/>
            <person name="Peterson D.G."/>
            <person name="McGee K."/>
            <person name="Jones D.C."/>
            <person name="Wendel J.F."/>
            <person name="Stelly D.M."/>
            <person name="Grimwood J."/>
            <person name="Schmutz J."/>
        </authorList>
    </citation>
    <scope>NUCLEOTIDE SEQUENCE [LARGE SCALE GENOMIC DNA]</scope>
    <source>
        <strain evidence="2">cv. TM-1</strain>
    </source>
</reference>
<evidence type="ECO:0000313" key="2">
    <source>
        <dbReference type="Proteomes" id="UP000818029"/>
    </source>
</evidence>
<name>A0A1U8HWA9_GOSHI</name>
<dbReference type="InterPro" id="IPR056924">
    <property type="entry name" value="SH3_Tf2-1"/>
</dbReference>